<name>A0A1N7ML12_9GAMM</name>
<organism evidence="1 2">
    <name type="scientific">Thalassolituus maritimus</name>
    <dbReference type="NCBI Taxonomy" id="484498"/>
    <lineage>
        <taxon>Bacteria</taxon>
        <taxon>Pseudomonadati</taxon>
        <taxon>Pseudomonadota</taxon>
        <taxon>Gammaproteobacteria</taxon>
        <taxon>Oceanospirillales</taxon>
        <taxon>Oceanospirillaceae</taxon>
        <taxon>Thalassolituus</taxon>
    </lineage>
</organism>
<keyword evidence="2" id="KW-1185">Reference proteome</keyword>
<proteinExistence type="predicted"/>
<evidence type="ECO:0000313" key="2">
    <source>
        <dbReference type="Proteomes" id="UP000185639"/>
    </source>
</evidence>
<dbReference type="AlphaFoldDB" id="A0A1N7ML12"/>
<dbReference type="EMBL" id="FTOH01000005">
    <property type="protein sequence ID" value="SIS86855.1"/>
    <property type="molecule type" value="Genomic_DNA"/>
</dbReference>
<dbReference type="STRING" id="484498.SAMN05421686_105267"/>
<evidence type="ECO:0000313" key="1">
    <source>
        <dbReference type="EMBL" id="SIS86855.1"/>
    </source>
</evidence>
<dbReference type="Proteomes" id="UP000185639">
    <property type="component" value="Unassembled WGS sequence"/>
</dbReference>
<sequence length="33" mass="3558">MHRLSDSALFILSVFGQPHLCIDEAAVADSENA</sequence>
<gene>
    <name evidence="1" type="ORF">SAMN05421686_105267</name>
</gene>
<reference evidence="2" key="1">
    <citation type="submission" date="2017-01" db="EMBL/GenBank/DDBJ databases">
        <authorList>
            <person name="Varghese N."/>
            <person name="Submissions S."/>
        </authorList>
    </citation>
    <scope>NUCLEOTIDE SEQUENCE [LARGE SCALE GENOMIC DNA]</scope>
    <source>
        <strain evidence="2">DSM 24913</strain>
    </source>
</reference>
<accession>A0A1N7ML12</accession>
<protein>
    <submittedName>
        <fullName evidence="1">Uncharacterized protein</fullName>
    </submittedName>
</protein>